<keyword evidence="1" id="KW-0238">DNA-binding</keyword>
<comment type="caution">
    <text evidence="1">The sequence shown here is derived from an EMBL/GenBank/DDBJ whole genome shotgun (WGS) entry which is preliminary data.</text>
</comment>
<dbReference type="Proteomes" id="UP001164539">
    <property type="component" value="Chromosome 9"/>
</dbReference>
<accession>A0ACC1XF74</accession>
<sequence>MSDQFPCNFKSYDMGQSSRNENCYDVPADSWLQSFPSLNNSDFQDIFEVLARSGQTDASVTSKLELPFQRDKNGRSTGTVSKLEEMSDQASVLDDAVKYLKELKLQIENLSARRGVAFQAPDISPSGGIRYMQQVSQFSPSVGMFSSNTVPGMMSVPWATSLHPSLSPAPGLPLMSFPGNHAHAAPRLQIPYVHSQQLPTSINESAVMPPNFTTSVSPQFSFSNQWPQQH</sequence>
<evidence type="ECO:0000313" key="1">
    <source>
        <dbReference type="EMBL" id="KAJ4709878.1"/>
    </source>
</evidence>
<dbReference type="EMBL" id="CM051402">
    <property type="protein sequence ID" value="KAJ4709878.1"/>
    <property type="molecule type" value="Genomic_DNA"/>
</dbReference>
<organism evidence="1 2">
    <name type="scientific">Melia azedarach</name>
    <name type="common">Chinaberry tree</name>
    <dbReference type="NCBI Taxonomy" id="155640"/>
    <lineage>
        <taxon>Eukaryota</taxon>
        <taxon>Viridiplantae</taxon>
        <taxon>Streptophyta</taxon>
        <taxon>Embryophyta</taxon>
        <taxon>Tracheophyta</taxon>
        <taxon>Spermatophyta</taxon>
        <taxon>Magnoliopsida</taxon>
        <taxon>eudicotyledons</taxon>
        <taxon>Gunneridae</taxon>
        <taxon>Pentapetalae</taxon>
        <taxon>rosids</taxon>
        <taxon>malvids</taxon>
        <taxon>Sapindales</taxon>
        <taxon>Meliaceae</taxon>
        <taxon>Melia</taxon>
    </lineage>
</organism>
<name>A0ACC1XF74_MELAZ</name>
<protein>
    <submittedName>
        <fullName evidence="1">Basic helix-loop-helix (BHLH) DNA-binding superfamily protein</fullName>
    </submittedName>
</protein>
<proteinExistence type="predicted"/>
<evidence type="ECO:0000313" key="2">
    <source>
        <dbReference type="Proteomes" id="UP001164539"/>
    </source>
</evidence>
<reference evidence="1 2" key="1">
    <citation type="journal article" date="2023" name="Science">
        <title>Complex scaffold remodeling in plant triterpene biosynthesis.</title>
        <authorList>
            <person name="De La Pena R."/>
            <person name="Hodgson H."/>
            <person name="Liu J.C."/>
            <person name="Stephenson M.J."/>
            <person name="Martin A.C."/>
            <person name="Owen C."/>
            <person name="Harkess A."/>
            <person name="Leebens-Mack J."/>
            <person name="Jimenez L.E."/>
            <person name="Osbourn A."/>
            <person name="Sattely E.S."/>
        </authorList>
    </citation>
    <scope>NUCLEOTIDE SEQUENCE [LARGE SCALE GENOMIC DNA]</scope>
    <source>
        <strain evidence="2">cv. JPN11</strain>
        <tissue evidence="1">Leaf</tissue>
    </source>
</reference>
<gene>
    <name evidence="1" type="ORF">OWV82_016132</name>
</gene>
<keyword evidence="2" id="KW-1185">Reference proteome</keyword>